<organism evidence="1 2">
    <name type="scientific">Stenomitos frigidus ULC18</name>
    <dbReference type="NCBI Taxonomy" id="2107698"/>
    <lineage>
        <taxon>Bacteria</taxon>
        <taxon>Bacillati</taxon>
        <taxon>Cyanobacteriota</taxon>
        <taxon>Cyanophyceae</taxon>
        <taxon>Leptolyngbyales</taxon>
        <taxon>Leptolyngbyaceae</taxon>
        <taxon>Stenomitos</taxon>
    </lineage>
</organism>
<evidence type="ECO:0000313" key="2">
    <source>
        <dbReference type="Proteomes" id="UP000239576"/>
    </source>
</evidence>
<evidence type="ECO:0000313" key="1">
    <source>
        <dbReference type="EMBL" id="PSB30760.1"/>
    </source>
</evidence>
<sequence length="59" mass="6484">MIYVIQIMILFKKQDAFGLKRGYILHPAIGVSVEVVVVGTANPTATAKSFGMKESDNER</sequence>
<keyword evidence="2" id="KW-1185">Reference proteome</keyword>
<reference evidence="1 2" key="2">
    <citation type="submission" date="2018-03" db="EMBL/GenBank/DDBJ databases">
        <title>The ancient ancestry and fast evolution of plastids.</title>
        <authorList>
            <person name="Moore K.R."/>
            <person name="Magnabosco C."/>
            <person name="Momper L."/>
            <person name="Gold D.A."/>
            <person name="Bosak T."/>
            <person name="Fournier G.P."/>
        </authorList>
    </citation>
    <scope>NUCLEOTIDE SEQUENCE [LARGE SCALE GENOMIC DNA]</scope>
    <source>
        <strain evidence="1 2">ULC18</strain>
    </source>
</reference>
<dbReference type="EMBL" id="PVWK01000048">
    <property type="protein sequence ID" value="PSB30760.1"/>
    <property type="molecule type" value="Genomic_DNA"/>
</dbReference>
<gene>
    <name evidence="1" type="ORF">C7B82_08060</name>
</gene>
<dbReference type="AlphaFoldDB" id="A0A2T1EDE9"/>
<comment type="caution">
    <text evidence="1">The sequence shown here is derived from an EMBL/GenBank/DDBJ whole genome shotgun (WGS) entry which is preliminary data.</text>
</comment>
<accession>A0A2T1EDE9</accession>
<proteinExistence type="predicted"/>
<dbReference type="Proteomes" id="UP000239576">
    <property type="component" value="Unassembled WGS sequence"/>
</dbReference>
<reference evidence="2" key="1">
    <citation type="submission" date="2018-02" db="EMBL/GenBank/DDBJ databases">
        <authorList>
            <person name="Moore K."/>
            <person name="Momper L."/>
        </authorList>
    </citation>
    <scope>NUCLEOTIDE SEQUENCE [LARGE SCALE GENOMIC DNA]</scope>
    <source>
        <strain evidence="2">ULC18</strain>
    </source>
</reference>
<name>A0A2T1EDE9_9CYAN</name>
<protein>
    <submittedName>
        <fullName evidence="1">Uncharacterized protein</fullName>
    </submittedName>
</protein>